<dbReference type="PROSITE" id="PS50082">
    <property type="entry name" value="WD_REPEATS_2"/>
    <property type="match status" value="3"/>
</dbReference>
<dbReference type="InterPro" id="IPR001680">
    <property type="entry name" value="WD40_rpt"/>
</dbReference>
<dbReference type="OrthoDB" id="10251381at2759"/>
<gene>
    <name evidence="7" type="ORF">BCV72DRAFT_328030</name>
</gene>
<dbReference type="SUPFAM" id="SSF50978">
    <property type="entry name" value="WD40 repeat-like"/>
    <property type="match status" value="1"/>
</dbReference>
<name>A0A1X0R411_RHIZD</name>
<dbReference type="PANTHER" id="PTHR19855:SF11">
    <property type="entry name" value="RIBOSOME BIOGENESIS PROTEIN WDR12"/>
    <property type="match status" value="1"/>
</dbReference>
<dbReference type="InterPro" id="IPR019775">
    <property type="entry name" value="WD40_repeat_CS"/>
</dbReference>
<feature type="repeat" description="WD" evidence="5">
    <location>
        <begin position="93"/>
        <end position="123"/>
    </location>
</feature>
<dbReference type="Gene3D" id="2.130.10.10">
    <property type="entry name" value="YVTN repeat-like/Quinoprotein amine dehydrogenase"/>
    <property type="match status" value="1"/>
</dbReference>
<reference evidence="7" key="1">
    <citation type="journal article" date="2016" name="Proc. Natl. Acad. Sci. U.S.A.">
        <title>Lipid metabolic changes in an early divergent fungus govern the establishment of a mutualistic symbiosis with endobacteria.</title>
        <authorList>
            <person name="Lastovetsky O.A."/>
            <person name="Gaspar M.L."/>
            <person name="Mondo S.J."/>
            <person name="LaButti K.M."/>
            <person name="Sandor L."/>
            <person name="Grigoriev I.V."/>
            <person name="Henry S.A."/>
            <person name="Pawlowska T.E."/>
        </authorList>
    </citation>
    <scope>NUCLEOTIDE SEQUENCE [LARGE SCALE GENOMIC DNA]</scope>
    <source>
        <strain evidence="7">ATCC 52814</strain>
    </source>
</reference>
<evidence type="ECO:0000256" key="5">
    <source>
        <dbReference type="PROSITE-ProRule" id="PRU00221"/>
    </source>
</evidence>
<accession>A0A1X0R411</accession>
<organism evidence="7">
    <name type="scientific">Rhizopus microsporus var. microsporus</name>
    <dbReference type="NCBI Taxonomy" id="86635"/>
    <lineage>
        <taxon>Eukaryota</taxon>
        <taxon>Fungi</taxon>
        <taxon>Fungi incertae sedis</taxon>
        <taxon>Mucoromycota</taxon>
        <taxon>Mucoromycotina</taxon>
        <taxon>Mucoromycetes</taxon>
        <taxon>Mucorales</taxon>
        <taxon>Mucorineae</taxon>
        <taxon>Rhizopodaceae</taxon>
        <taxon>Rhizopus</taxon>
    </lineage>
</organism>
<evidence type="ECO:0000313" key="7">
    <source>
        <dbReference type="EMBL" id="ORE06711.1"/>
    </source>
</evidence>
<feature type="domain" description="NLE" evidence="6">
    <location>
        <begin position="5"/>
        <end position="66"/>
    </location>
</feature>
<dbReference type="InterPro" id="IPR012972">
    <property type="entry name" value="NLE"/>
</dbReference>
<proteinExistence type="predicted"/>
<dbReference type="Pfam" id="PF08154">
    <property type="entry name" value="NLE"/>
    <property type="match status" value="1"/>
</dbReference>
<evidence type="ECO:0000256" key="3">
    <source>
        <dbReference type="ARBA" id="ARBA00022737"/>
    </source>
</evidence>
<dbReference type="InterPro" id="IPR036322">
    <property type="entry name" value="WD40_repeat_dom_sf"/>
</dbReference>
<evidence type="ECO:0000256" key="4">
    <source>
        <dbReference type="ARBA" id="ARBA00023242"/>
    </source>
</evidence>
<evidence type="ECO:0000259" key="6">
    <source>
        <dbReference type="Pfam" id="PF08154"/>
    </source>
</evidence>
<dbReference type="PROSITE" id="PS00678">
    <property type="entry name" value="WD_REPEATS_1"/>
    <property type="match status" value="1"/>
</dbReference>
<evidence type="ECO:0000256" key="2">
    <source>
        <dbReference type="ARBA" id="ARBA00022574"/>
    </source>
</evidence>
<dbReference type="VEuPathDB" id="FungiDB:BCV72DRAFT_328030"/>
<keyword evidence="4" id="KW-0539">Nucleus</keyword>
<dbReference type="Pfam" id="PF00400">
    <property type="entry name" value="WD40"/>
    <property type="match status" value="4"/>
</dbReference>
<dbReference type="Proteomes" id="UP000242414">
    <property type="component" value="Unassembled WGS sequence"/>
</dbReference>
<feature type="repeat" description="WD" evidence="5">
    <location>
        <begin position="247"/>
        <end position="289"/>
    </location>
</feature>
<keyword evidence="3" id="KW-0677">Repeat</keyword>
<feature type="repeat" description="WD" evidence="5">
    <location>
        <begin position="181"/>
        <end position="212"/>
    </location>
</feature>
<keyword evidence="2 5" id="KW-0853">WD repeat</keyword>
<dbReference type="PANTHER" id="PTHR19855">
    <property type="entry name" value="WD40 REPEAT PROTEIN 12, 37"/>
    <property type="match status" value="1"/>
</dbReference>
<dbReference type="AlphaFoldDB" id="A0A1X0R411"/>
<sequence>MSEQVQVRFVTESQYKVSDAAMLLPSDIKKEGLSEIVNGLLDNETPVPFDFLIDGQLLRTSIAEYLNMNRLSTENLITIEYVESMLPPVPLTAYQHDDWISSVTGNRGLFVTGSYDNMVRLWNTTGECISTLVGHTDSVKSVALGRVDDNKAIVFSGSLDHSVLAWEYSFDDESYRLMYECKGHKGPVESVATDSNGNYIASAAADGIVRVWTSSEPTEDESLEEEPKKKKKKTVNSRKIKTKSLELEGHVGAVNAVTFNTVNSNIVYTGGWDHSIRSWDVEQQVNLVTKVQEKKRNLWI</sequence>
<comment type="subcellular location">
    <subcellularLocation>
        <location evidence="1">Nucleus</location>
        <location evidence="1">Nucleolus</location>
    </subcellularLocation>
</comment>
<dbReference type="EMBL" id="KV921917">
    <property type="protein sequence ID" value="ORE06711.1"/>
    <property type="molecule type" value="Genomic_DNA"/>
</dbReference>
<dbReference type="GO" id="GO:0005730">
    <property type="term" value="C:nucleolus"/>
    <property type="evidence" value="ECO:0007669"/>
    <property type="project" value="UniProtKB-SubCell"/>
</dbReference>
<dbReference type="InterPro" id="IPR015943">
    <property type="entry name" value="WD40/YVTN_repeat-like_dom_sf"/>
</dbReference>
<evidence type="ECO:0000256" key="1">
    <source>
        <dbReference type="ARBA" id="ARBA00004604"/>
    </source>
</evidence>
<dbReference type="PROSITE" id="PS50294">
    <property type="entry name" value="WD_REPEATS_REGION"/>
    <property type="match status" value="2"/>
</dbReference>
<protein>
    <submittedName>
        <fullName evidence="7">WD40 repeat-like protein</fullName>
    </submittedName>
</protein>
<dbReference type="SMART" id="SM00320">
    <property type="entry name" value="WD40"/>
    <property type="match status" value="4"/>
</dbReference>